<evidence type="ECO:0000256" key="7">
    <source>
        <dbReference type="RuleBase" id="RU363032"/>
    </source>
</evidence>
<name>A0A1I0DAT1_9FIRM</name>
<evidence type="ECO:0000256" key="1">
    <source>
        <dbReference type="ARBA" id="ARBA00004651"/>
    </source>
</evidence>
<evidence type="ECO:0000256" key="5">
    <source>
        <dbReference type="ARBA" id="ARBA00022989"/>
    </source>
</evidence>
<accession>A0A1I0DAT1</accession>
<evidence type="ECO:0000256" key="2">
    <source>
        <dbReference type="ARBA" id="ARBA00022448"/>
    </source>
</evidence>
<feature type="transmembrane region" description="Helical" evidence="7">
    <location>
        <begin position="190"/>
        <end position="213"/>
    </location>
</feature>
<comment type="similarity">
    <text evidence="7">Belongs to the binding-protein-dependent transport system permease family.</text>
</comment>
<feature type="transmembrane region" description="Helical" evidence="7">
    <location>
        <begin position="147"/>
        <end position="169"/>
    </location>
</feature>
<dbReference type="InterPro" id="IPR000515">
    <property type="entry name" value="MetI-like"/>
</dbReference>
<dbReference type="SUPFAM" id="SSF161098">
    <property type="entry name" value="MetI-like"/>
    <property type="match status" value="1"/>
</dbReference>
<dbReference type="PROSITE" id="PS50928">
    <property type="entry name" value="ABC_TM1"/>
    <property type="match status" value="1"/>
</dbReference>
<comment type="subcellular location">
    <subcellularLocation>
        <location evidence="1 7">Cell membrane</location>
        <topology evidence="1 7">Multi-pass membrane protein</topology>
    </subcellularLocation>
</comment>
<keyword evidence="5 7" id="KW-1133">Transmembrane helix</keyword>
<dbReference type="STRING" id="460384.SAMN05216313_10463"/>
<feature type="transmembrane region" description="Helical" evidence="7">
    <location>
        <begin position="114"/>
        <end position="135"/>
    </location>
</feature>
<dbReference type="InterPro" id="IPR035906">
    <property type="entry name" value="MetI-like_sf"/>
</dbReference>
<evidence type="ECO:0000256" key="6">
    <source>
        <dbReference type="ARBA" id="ARBA00023136"/>
    </source>
</evidence>
<feature type="transmembrane region" description="Helical" evidence="7">
    <location>
        <begin position="15"/>
        <end position="37"/>
    </location>
</feature>
<reference evidence="10" key="1">
    <citation type="submission" date="2016-10" db="EMBL/GenBank/DDBJ databases">
        <authorList>
            <person name="Varghese N."/>
            <person name="Submissions S."/>
        </authorList>
    </citation>
    <scope>NUCLEOTIDE SEQUENCE [LARGE SCALE GENOMIC DNA]</scope>
    <source>
        <strain evidence="10">NLAE-zl-G277</strain>
    </source>
</reference>
<sequence length="285" mass="32311">MAQLGVSGKRKIGRVIYHTFCLALCYVMLYPMLWMVFSSFKETGSIFTSAAKLLPENWTFENYGNGWKGFSGNHFGVFFKNSLFVTTLATVGAVASSAVIAFGFARIRFFGSRVWFACMMITLMLPFQVIMVPQFLMFQKFGWNNTYLPLIVPYWFGQAFFIFLDMQFMQGIPTELDEAARIDGCSTFGVFYRIMLPLISPALITTAIFSFIWRWEDFLAPLLYLSRPETYTISMALKMFSDPSSQSDWGAMFAMAALSLLPAFILFAMFQKYLVEGVATSGLKG</sequence>
<evidence type="ECO:0000256" key="3">
    <source>
        <dbReference type="ARBA" id="ARBA00022475"/>
    </source>
</evidence>
<keyword evidence="3" id="KW-1003">Cell membrane</keyword>
<keyword evidence="2 7" id="KW-0813">Transport</keyword>
<feature type="domain" description="ABC transmembrane type-1" evidence="8">
    <location>
        <begin position="79"/>
        <end position="270"/>
    </location>
</feature>
<dbReference type="PANTHER" id="PTHR43744">
    <property type="entry name" value="ABC TRANSPORTER PERMEASE PROTEIN MG189-RELATED-RELATED"/>
    <property type="match status" value="1"/>
</dbReference>
<organism evidence="9 10">
    <name type="scientific">Enterocloster lavalensis</name>
    <dbReference type="NCBI Taxonomy" id="460384"/>
    <lineage>
        <taxon>Bacteria</taxon>
        <taxon>Bacillati</taxon>
        <taxon>Bacillota</taxon>
        <taxon>Clostridia</taxon>
        <taxon>Lachnospirales</taxon>
        <taxon>Lachnospiraceae</taxon>
        <taxon>Enterocloster</taxon>
    </lineage>
</organism>
<dbReference type="PANTHER" id="PTHR43744:SF6">
    <property type="entry name" value="ABC TRANSPORTER PERMEASE PROTEIN YESQ-RELATED"/>
    <property type="match status" value="1"/>
</dbReference>
<protein>
    <submittedName>
        <fullName evidence="9">Multiple sugar transport system permease protein</fullName>
    </submittedName>
</protein>
<gene>
    <name evidence="9" type="ORF">SAMN05216313_10463</name>
</gene>
<evidence type="ECO:0000256" key="4">
    <source>
        <dbReference type="ARBA" id="ARBA00022692"/>
    </source>
</evidence>
<keyword evidence="6 7" id="KW-0472">Membrane</keyword>
<dbReference type="GO" id="GO:0005886">
    <property type="term" value="C:plasma membrane"/>
    <property type="evidence" value="ECO:0007669"/>
    <property type="project" value="UniProtKB-SubCell"/>
</dbReference>
<dbReference type="Proteomes" id="UP000198508">
    <property type="component" value="Unassembled WGS sequence"/>
</dbReference>
<keyword evidence="4 7" id="KW-0812">Transmembrane</keyword>
<keyword evidence="9" id="KW-0762">Sugar transport</keyword>
<proteinExistence type="inferred from homology"/>
<dbReference type="EMBL" id="FOIM01000004">
    <property type="protein sequence ID" value="SET28792.1"/>
    <property type="molecule type" value="Genomic_DNA"/>
</dbReference>
<dbReference type="Pfam" id="PF00528">
    <property type="entry name" value="BPD_transp_1"/>
    <property type="match status" value="1"/>
</dbReference>
<dbReference type="AlphaFoldDB" id="A0A1I0DAT1"/>
<evidence type="ECO:0000313" key="10">
    <source>
        <dbReference type="Proteomes" id="UP000198508"/>
    </source>
</evidence>
<keyword evidence="10" id="KW-1185">Reference proteome</keyword>
<dbReference type="RefSeq" id="WP_092361259.1">
    <property type="nucleotide sequence ID" value="NZ_DAINWJ010000159.1"/>
</dbReference>
<dbReference type="Gene3D" id="1.10.3720.10">
    <property type="entry name" value="MetI-like"/>
    <property type="match status" value="1"/>
</dbReference>
<dbReference type="GO" id="GO:0055085">
    <property type="term" value="P:transmembrane transport"/>
    <property type="evidence" value="ECO:0007669"/>
    <property type="project" value="InterPro"/>
</dbReference>
<evidence type="ECO:0000313" key="9">
    <source>
        <dbReference type="EMBL" id="SET28792.1"/>
    </source>
</evidence>
<feature type="transmembrane region" description="Helical" evidence="7">
    <location>
        <begin position="249"/>
        <end position="270"/>
    </location>
</feature>
<dbReference type="CDD" id="cd06261">
    <property type="entry name" value="TM_PBP2"/>
    <property type="match status" value="1"/>
</dbReference>
<evidence type="ECO:0000259" key="8">
    <source>
        <dbReference type="PROSITE" id="PS50928"/>
    </source>
</evidence>
<feature type="transmembrane region" description="Helical" evidence="7">
    <location>
        <begin position="83"/>
        <end position="102"/>
    </location>
</feature>